<keyword evidence="7" id="KW-1003">Cell membrane</keyword>
<accession>A0A7M1T1B7</accession>
<feature type="transmembrane region" description="Helical" evidence="7">
    <location>
        <begin position="214"/>
        <end position="234"/>
    </location>
</feature>
<dbReference type="PANTHER" id="PTHR30371">
    <property type="entry name" value="SEC-INDEPENDENT PROTEIN TRANSLOCASE PROTEIN TATC"/>
    <property type="match status" value="1"/>
</dbReference>
<feature type="transmembrane region" description="Helical" evidence="7">
    <location>
        <begin position="14"/>
        <end position="32"/>
    </location>
</feature>
<evidence type="ECO:0000256" key="3">
    <source>
        <dbReference type="ARBA" id="ARBA00022927"/>
    </source>
</evidence>
<dbReference type="AlphaFoldDB" id="A0A7M1T1B7"/>
<keyword evidence="4 7" id="KW-1133">Transmembrane helix</keyword>
<keyword evidence="2 7" id="KW-0812">Transmembrane</keyword>
<feature type="transmembrane region" description="Helical" evidence="7">
    <location>
        <begin position="102"/>
        <end position="125"/>
    </location>
</feature>
<feature type="transmembrane region" description="Helical" evidence="7">
    <location>
        <begin position="66"/>
        <end position="90"/>
    </location>
</feature>
<dbReference type="GO" id="GO:0043953">
    <property type="term" value="P:protein transport by the Tat complex"/>
    <property type="evidence" value="ECO:0007669"/>
    <property type="project" value="UniProtKB-UniRule"/>
</dbReference>
<sequence>MPLGDHLRELRKRIILAAIGILLGAVGGWFLYLPVLDLLKQPVTELQAEGVNTSLNFSGVASSFDMALRVAAFLGVLVSSPWWIYQLWAFLSPGLKKNERRWAIGVIAAGVPLFTGGVFMAWIALPNTFLLLTQFIPPGDEISAFIDVPTYLKFVMQFLLIFGIAFLLPLILVVLNFLGMVKGITWLKGWRWAVIVIFVLAALATPTADAVTFIMMALPIIALYFLAVGICMLNDRRRAKRAAKEDAELDAALADGRSTSGSSSDTEE</sequence>
<comment type="function">
    <text evidence="7">Part of the twin-arginine translocation (Tat) system that transports large folded proteins containing a characteristic twin-arginine motif in their signal peptide across membranes. Together with TatB, TatC is part of a receptor directly interacting with Tat signal peptides.</text>
</comment>
<protein>
    <recommendedName>
        <fullName evidence="7">Sec-independent protein translocase protein TatC</fullName>
    </recommendedName>
</protein>
<feature type="transmembrane region" description="Helical" evidence="7">
    <location>
        <begin position="154"/>
        <end position="178"/>
    </location>
</feature>
<gene>
    <name evidence="7 8" type="primary">tatC</name>
    <name evidence="8" type="ORF">IM660_09700</name>
</gene>
<dbReference type="PRINTS" id="PR01840">
    <property type="entry name" value="TATCFAMILY"/>
</dbReference>
<dbReference type="Proteomes" id="UP000593758">
    <property type="component" value="Chromosome"/>
</dbReference>
<name>A0A7M1T1B7_9MICO</name>
<evidence type="ECO:0000256" key="2">
    <source>
        <dbReference type="ARBA" id="ARBA00022692"/>
    </source>
</evidence>
<dbReference type="Pfam" id="PF00902">
    <property type="entry name" value="TatC"/>
    <property type="match status" value="1"/>
</dbReference>
<comment type="subunit">
    <text evidence="7">The Tat system comprises two distinct complexes: a TatABC complex, containing multiple copies of TatA, TatB and TatC subunits, and a separate TatA complex, containing only TatA subunits. Substrates initially bind to the TatABC complex, which probably triggers association of the separate TatA complex to form the active translocon.</text>
</comment>
<dbReference type="NCBIfam" id="TIGR00945">
    <property type="entry name" value="tatC"/>
    <property type="match status" value="1"/>
</dbReference>
<keyword evidence="3 7" id="KW-0653">Protein transport</keyword>
<evidence type="ECO:0000256" key="5">
    <source>
        <dbReference type="ARBA" id="ARBA00023010"/>
    </source>
</evidence>
<evidence type="ECO:0000256" key="7">
    <source>
        <dbReference type="HAMAP-Rule" id="MF_00902"/>
    </source>
</evidence>
<keyword evidence="6 7" id="KW-0472">Membrane</keyword>
<keyword evidence="9" id="KW-1185">Reference proteome</keyword>
<dbReference type="GO" id="GO:0009977">
    <property type="term" value="F:proton motive force dependent protein transmembrane transporter activity"/>
    <property type="evidence" value="ECO:0007669"/>
    <property type="project" value="TreeGrafter"/>
</dbReference>
<evidence type="ECO:0000256" key="4">
    <source>
        <dbReference type="ARBA" id="ARBA00022989"/>
    </source>
</evidence>
<feature type="transmembrane region" description="Helical" evidence="7">
    <location>
        <begin position="190"/>
        <end position="208"/>
    </location>
</feature>
<proteinExistence type="inferred from homology"/>
<keyword evidence="7" id="KW-0813">Transport</keyword>
<dbReference type="HAMAP" id="MF_00902">
    <property type="entry name" value="TatC"/>
    <property type="match status" value="1"/>
</dbReference>
<comment type="similarity">
    <text evidence="7">Belongs to the TatC family.</text>
</comment>
<dbReference type="KEGG" id="halt:IM660_09700"/>
<evidence type="ECO:0000256" key="6">
    <source>
        <dbReference type="ARBA" id="ARBA00023136"/>
    </source>
</evidence>
<evidence type="ECO:0000256" key="1">
    <source>
        <dbReference type="ARBA" id="ARBA00004141"/>
    </source>
</evidence>
<organism evidence="8 9">
    <name type="scientific">Ruania alkalisoli</name>
    <dbReference type="NCBI Taxonomy" id="2779775"/>
    <lineage>
        <taxon>Bacteria</taxon>
        <taxon>Bacillati</taxon>
        <taxon>Actinomycetota</taxon>
        <taxon>Actinomycetes</taxon>
        <taxon>Micrococcales</taxon>
        <taxon>Ruaniaceae</taxon>
        <taxon>Ruania</taxon>
    </lineage>
</organism>
<evidence type="ECO:0000313" key="9">
    <source>
        <dbReference type="Proteomes" id="UP000593758"/>
    </source>
</evidence>
<dbReference type="EMBL" id="CP063169">
    <property type="protein sequence ID" value="QOR72693.1"/>
    <property type="molecule type" value="Genomic_DNA"/>
</dbReference>
<dbReference type="PANTHER" id="PTHR30371:SF0">
    <property type="entry name" value="SEC-INDEPENDENT PROTEIN TRANSLOCASE PROTEIN TATC, CHLOROPLASTIC-RELATED"/>
    <property type="match status" value="1"/>
</dbReference>
<dbReference type="GO" id="GO:0065002">
    <property type="term" value="P:intracellular protein transmembrane transport"/>
    <property type="evidence" value="ECO:0007669"/>
    <property type="project" value="TreeGrafter"/>
</dbReference>
<reference evidence="8 9" key="1">
    <citation type="submission" date="2020-10" db="EMBL/GenBank/DDBJ databases">
        <title>Haloactinobacterium sp. RN3S43, a bacterium isolated from saline soil.</title>
        <authorList>
            <person name="Sun J.-Q."/>
        </authorList>
    </citation>
    <scope>NUCLEOTIDE SEQUENCE [LARGE SCALE GENOMIC DNA]</scope>
    <source>
        <strain evidence="8 9">RN3S43</strain>
    </source>
</reference>
<dbReference type="InterPro" id="IPR002033">
    <property type="entry name" value="TatC"/>
</dbReference>
<keyword evidence="5 7" id="KW-0811">Translocation</keyword>
<dbReference type="GO" id="GO:0033281">
    <property type="term" value="C:TAT protein transport complex"/>
    <property type="evidence" value="ECO:0007669"/>
    <property type="project" value="UniProtKB-UniRule"/>
</dbReference>
<comment type="subcellular location">
    <subcellularLocation>
        <location evidence="7">Cell membrane</location>
        <topology evidence="7">Multi-pass membrane protein</topology>
    </subcellularLocation>
    <subcellularLocation>
        <location evidence="1">Membrane</location>
        <topology evidence="1">Multi-pass membrane protein</topology>
    </subcellularLocation>
</comment>
<evidence type="ECO:0000313" key="8">
    <source>
        <dbReference type="EMBL" id="QOR72693.1"/>
    </source>
</evidence>